<feature type="compositionally biased region" description="Polar residues" evidence="1">
    <location>
        <begin position="164"/>
        <end position="178"/>
    </location>
</feature>
<organism evidence="2 3">
    <name type="scientific">Polarella glacialis</name>
    <name type="common">Dinoflagellate</name>
    <dbReference type="NCBI Taxonomy" id="89957"/>
    <lineage>
        <taxon>Eukaryota</taxon>
        <taxon>Sar</taxon>
        <taxon>Alveolata</taxon>
        <taxon>Dinophyceae</taxon>
        <taxon>Suessiales</taxon>
        <taxon>Suessiaceae</taxon>
        <taxon>Polarella</taxon>
    </lineage>
</organism>
<evidence type="ECO:0000256" key="1">
    <source>
        <dbReference type="SAM" id="MobiDB-lite"/>
    </source>
</evidence>
<feature type="compositionally biased region" description="Pro residues" evidence="1">
    <location>
        <begin position="133"/>
        <end position="144"/>
    </location>
</feature>
<evidence type="ECO:0000313" key="2">
    <source>
        <dbReference type="EMBL" id="CAE8589202.1"/>
    </source>
</evidence>
<reference evidence="2" key="1">
    <citation type="submission" date="2021-02" db="EMBL/GenBank/DDBJ databases">
        <authorList>
            <person name="Dougan E. K."/>
            <person name="Rhodes N."/>
            <person name="Thang M."/>
            <person name="Chan C."/>
        </authorList>
    </citation>
    <scope>NUCLEOTIDE SEQUENCE</scope>
</reference>
<comment type="caution">
    <text evidence="2">The sequence shown here is derived from an EMBL/GenBank/DDBJ whole genome shotgun (WGS) entry which is preliminary data.</text>
</comment>
<gene>
    <name evidence="2" type="ORF">PGLA1383_LOCUS7978</name>
</gene>
<dbReference type="AlphaFoldDB" id="A0A813DMT7"/>
<feature type="compositionally biased region" description="Low complexity" evidence="1">
    <location>
        <begin position="145"/>
        <end position="159"/>
    </location>
</feature>
<evidence type="ECO:0000313" key="3">
    <source>
        <dbReference type="Proteomes" id="UP000654075"/>
    </source>
</evidence>
<dbReference type="Proteomes" id="UP000654075">
    <property type="component" value="Unassembled WGS sequence"/>
</dbReference>
<keyword evidence="3" id="KW-1185">Reference proteome</keyword>
<feature type="region of interest" description="Disordered" evidence="1">
    <location>
        <begin position="129"/>
        <end position="193"/>
    </location>
</feature>
<feature type="compositionally biased region" description="Low complexity" evidence="1">
    <location>
        <begin position="57"/>
        <end position="81"/>
    </location>
</feature>
<feature type="region of interest" description="Disordered" evidence="1">
    <location>
        <begin position="57"/>
        <end position="109"/>
    </location>
</feature>
<feature type="non-terminal residue" evidence="2">
    <location>
        <position position="193"/>
    </location>
</feature>
<dbReference type="EMBL" id="CAJNNV010003539">
    <property type="protein sequence ID" value="CAE8589202.1"/>
    <property type="molecule type" value="Genomic_DNA"/>
</dbReference>
<name>A0A813DMT7_POLGL</name>
<feature type="compositionally biased region" description="Low complexity" evidence="1">
    <location>
        <begin position="95"/>
        <end position="109"/>
    </location>
</feature>
<protein>
    <submittedName>
        <fullName evidence="2">Uncharacterized protein</fullName>
    </submittedName>
</protein>
<proteinExistence type="predicted"/>
<accession>A0A813DMT7</accession>
<sequence length="193" mass="18964">MDWLYRLSHLVPASHEEDLGLVKDIMKGIISSPPEEGAPAERPEALKAALAAPLEASSAVDALPATSSEDAAGSGGASAKSHTVPVDSPSSVHLASAEPSTAADSASSAAEEKSLGSSIAAAYSAIDSLTRPAPAPPPQQPPRASPAAPTSAAPGARASLPSDGLSSAQGGQSTTASVGTEAFPPATGWTPPD</sequence>